<dbReference type="Pfam" id="PF19295">
    <property type="entry name" value="SufBD_N"/>
    <property type="match status" value="1"/>
</dbReference>
<organism evidence="4 5">
    <name type="scientific">Tistlia consotensis USBA 355</name>
    <dbReference type="NCBI Taxonomy" id="560819"/>
    <lineage>
        <taxon>Bacteria</taxon>
        <taxon>Pseudomonadati</taxon>
        <taxon>Pseudomonadota</taxon>
        <taxon>Alphaproteobacteria</taxon>
        <taxon>Rhodospirillales</taxon>
        <taxon>Rhodovibrionaceae</taxon>
        <taxon>Tistlia</taxon>
    </lineage>
</organism>
<feature type="domain" description="SUF system FeS cluster assembly SufBD core" evidence="2">
    <location>
        <begin position="196"/>
        <end position="421"/>
    </location>
</feature>
<dbReference type="SUPFAM" id="SSF101960">
    <property type="entry name" value="Stabilizer of iron transporter SufD"/>
    <property type="match status" value="1"/>
</dbReference>
<dbReference type="EMBL" id="FWZX01000047">
    <property type="protein sequence ID" value="SMF82608.1"/>
    <property type="molecule type" value="Genomic_DNA"/>
</dbReference>
<protein>
    <submittedName>
        <fullName evidence="4">Iron-regulated ABC transporter permease protein SufD</fullName>
    </submittedName>
</protein>
<dbReference type="AlphaFoldDB" id="A0A1Y6CQW5"/>
<dbReference type="PANTHER" id="PTHR43575:SF1">
    <property type="entry name" value="PROTEIN ABCI7, CHLOROPLASTIC"/>
    <property type="match status" value="1"/>
</dbReference>
<dbReference type="InterPro" id="IPR000825">
    <property type="entry name" value="SUF_FeS_clus_asmbl_SufBD_core"/>
</dbReference>
<evidence type="ECO:0000256" key="1">
    <source>
        <dbReference type="ARBA" id="ARBA00043967"/>
    </source>
</evidence>
<dbReference type="InterPro" id="IPR055346">
    <property type="entry name" value="Fe-S_cluster_assembly_SufBD"/>
</dbReference>
<dbReference type="InterPro" id="IPR037284">
    <property type="entry name" value="SUF_FeS_clus_asmbl_SufBD_sf"/>
</dbReference>
<sequence length="461" mass="49228">MGDAPPLARLLDARLVEEGAAALPGAGLPWLAERRKAAAERFRALGLPHRRLEAWKYTDLPRALKDRDYLPAQRQAPASLDAVPALTGDEPLARLVFVDGLYRAELSRAATGSGSLPDGVRLLPLAQALEREPGLLEGRLDALTGDADGADPQLALLALNAALLDDGLVLLVEPGVAVPGRIELVQLGGLGERPVFHAPRHLVVLGEGASATLVERILGVGPTGGLANAVTELRLGKGAALTHLRLQEANEAAIELATTFGALEAGARYEAFALTLGAALSRHEIDLTLDGEDAEVALNGAYLLRGRQHGDTTTRIVHRVPDTRASETYKGALDDEARAVFQGLILVERGAQKTDGRMLNKTLLLSDKAEVDSKPELEIYADDVQCAHGATAGEIDADALFYLRSRGLDQRRARALLIEAFLAEAIESLSDEGLREPLLARVRAWLQKAGEQDRNETEGGR</sequence>
<dbReference type="RefSeq" id="WP_085126958.1">
    <property type="nucleotide sequence ID" value="NZ_FWZX01000047.1"/>
</dbReference>
<feature type="domain" description="SUF system FeS cluster assembly SufBD N-terminal" evidence="3">
    <location>
        <begin position="27"/>
        <end position="180"/>
    </location>
</feature>
<dbReference type="STRING" id="560819.SAMN05428998_14722"/>
<keyword evidence="5" id="KW-1185">Reference proteome</keyword>
<evidence type="ECO:0000259" key="2">
    <source>
        <dbReference type="Pfam" id="PF01458"/>
    </source>
</evidence>
<dbReference type="Pfam" id="PF01458">
    <property type="entry name" value="SUFBD_core"/>
    <property type="match status" value="1"/>
</dbReference>
<reference evidence="4 5" key="1">
    <citation type="submission" date="2017-04" db="EMBL/GenBank/DDBJ databases">
        <authorList>
            <person name="Afonso C.L."/>
            <person name="Miller P.J."/>
            <person name="Scott M.A."/>
            <person name="Spackman E."/>
            <person name="Goraichik I."/>
            <person name="Dimitrov K.M."/>
            <person name="Suarez D.L."/>
            <person name="Swayne D.E."/>
        </authorList>
    </citation>
    <scope>NUCLEOTIDE SEQUENCE [LARGE SCALE GENOMIC DNA]</scope>
    <source>
        <strain evidence="4 5">USBA 355</strain>
    </source>
</reference>
<evidence type="ECO:0000313" key="5">
    <source>
        <dbReference type="Proteomes" id="UP000192917"/>
    </source>
</evidence>
<gene>
    <name evidence="4" type="ORF">SAMN05428998_14722</name>
</gene>
<dbReference type="NCBIfam" id="TIGR01981">
    <property type="entry name" value="sufD"/>
    <property type="match status" value="1"/>
</dbReference>
<dbReference type="InterPro" id="IPR011542">
    <property type="entry name" value="SUF_FeS_clus_asmbl_SufD"/>
</dbReference>
<comment type="similarity">
    <text evidence="1">Belongs to the iron-sulfur cluster assembly SufBD family.</text>
</comment>
<name>A0A1Y6CQW5_9PROT</name>
<accession>A0A1Y6CQW5</accession>
<proteinExistence type="inferred from homology"/>
<dbReference type="Proteomes" id="UP000192917">
    <property type="component" value="Unassembled WGS sequence"/>
</dbReference>
<evidence type="ECO:0000313" key="4">
    <source>
        <dbReference type="EMBL" id="SMF82608.1"/>
    </source>
</evidence>
<dbReference type="PANTHER" id="PTHR43575">
    <property type="entry name" value="PROTEIN ABCI7, CHLOROPLASTIC"/>
    <property type="match status" value="1"/>
</dbReference>
<dbReference type="GO" id="GO:0016226">
    <property type="term" value="P:iron-sulfur cluster assembly"/>
    <property type="evidence" value="ECO:0007669"/>
    <property type="project" value="InterPro"/>
</dbReference>
<evidence type="ECO:0000259" key="3">
    <source>
        <dbReference type="Pfam" id="PF19295"/>
    </source>
</evidence>
<dbReference type="InterPro" id="IPR045595">
    <property type="entry name" value="SufBD_N"/>
</dbReference>